<protein>
    <submittedName>
        <fullName evidence="2">Membrane protein</fullName>
    </submittedName>
</protein>
<evidence type="ECO:0000313" key="3">
    <source>
        <dbReference type="Proteomes" id="UP000626210"/>
    </source>
</evidence>
<dbReference type="Pfam" id="PF16357">
    <property type="entry name" value="PepSY_TM_like_2"/>
    <property type="match status" value="1"/>
</dbReference>
<comment type="caution">
    <text evidence="2">The sequence shown here is derived from an EMBL/GenBank/DDBJ whole genome shotgun (WGS) entry which is preliminary data.</text>
</comment>
<evidence type="ECO:0000313" key="2">
    <source>
        <dbReference type="EMBL" id="GHC97412.1"/>
    </source>
</evidence>
<feature type="transmembrane region" description="Helical" evidence="1">
    <location>
        <begin position="12"/>
        <end position="35"/>
    </location>
</feature>
<dbReference type="EMBL" id="BMYK01000024">
    <property type="protein sequence ID" value="GHC97412.1"/>
    <property type="molecule type" value="Genomic_DNA"/>
</dbReference>
<organism evidence="2 3">
    <name type="scientific">Pseudorhodoferax aquiterrae</name>
    <dbReference type="NCBI Taxonomy" id="747304"/>
    <lineage>
        <taxon>Bacteria</taxon>
        <taxon>Pseudomonadati</taxon>
        <taxon>Pseudomonadota</taxon>
        <taxon>Betaproteobacteria</taxon>
        <taxon>Burkholderiales</taxon>
        <taxon>Comamonadaceae</taxon>
    </lineage>
</organism>
<dbReference type="InterPro" id="IPR032307">
    <property type="entry name" value="PepSY_TM-like_2"/>
</dbReference>
<dbReference type="Proteomes" id="UP000626210">
    <property type="component" value="Unassembled WGS sequence"/>
</dbReference>
<dbReference type="PANTHER" id="PTHR40115:SF1">
    <property type="entry name" value="INNER MEMBRANE PROTEIN WITH PEPSY TM HELIX"/>
    <property type="match status" value="1"/>
</dbReference>
<feature type="transmembrane region" description="Helical" evidence="1">
    <location>
        <begin position="148"/>
        <end position="174"/>
    </location>
</feature>
<keyword evidence="1" id="KW-0812">Transmembrane</keyword>
<evidence type="ECO:0000256" key="1">
    <source>
        <dbReference type="SAM" id="Phobius"/>
    </source>
</evidence>
<proteinExistence type="predicted"/>
<feature type="transmembrane region" description="Helical" evidence="1">
    <location>
        <begin position="180"/>
        <end position="200"/>
    </location>
</feature>
<reference evidence="3" key="1">
    <citation type="journal article" date="2019" name="Int. J. Syst. Evol. Microbiol.">
        <title>The Global Catalogue of Microorganisms (GCM) 10K type strain sequencing project: providing services to taxonomists for standard genome sequencing and annotation.</title>
        <authorList>
            <consortium name="The Broad Institute Genomics Platform"/>
            <consortium name="The Broad Institute Genome Sequencing Center for Infectious Disease"/>
            <person name="Wu L."/>
            <person name="Ma J."/>
        </authorList>
    </citation>
    <scope>NUCLEOTIDE SEQUENCE [LARGE SCALE GENOMIC DNA]</scope>
    <source>
        <strain evidence="3">KCTC 23314</strain>
    </source>
</reference>
<name>A0ABQ3G9Q2_9BURK</name>
<keyword evidence="1" id="KW-1133">Transmembrane helix</keyword>
<keyword evidence="3" id="KW-1185">Reference proteome</keyword>
<dbReference type="PANTHER" id="PTHR40115">
    <property type="entry name" value="INNER MEMBRANE PROTEIN WITH PEPSY TM HELIX"/>
    <property type="match status" value="1"/>
</dbReference>
<keyword evidence="1" id="KW-0472">Membrane</keyword>
<dbReference type="RefSeq" id="WP_189689803.1">
    <property type="nucleotide sequence ID" value="NZ_BMYK01000024.1"/>
</dbReference>
<accession>A0ABQ3G9Q2</accession>
<gene>
    <name evidence="2" type="ORF">GCM10007320_52160</name>
</gene>
<sequence length="202" mass="21890">MTRAFWLRQLHSWHWISAALSLTGMLLFAVTGLTLNHAASLSASPSRQERQAEVPARVQAALQALPEGGDTPVPPALARWAADAFAIDIASLPAEVDGDAVFITVPRPGGEGTLRLDRATASARYTATSRGWVAYFNDLHKGRNAGQVWFWFIDGMAASCIVFTLTGFALLWMHGRARPFTWPLTGLSLLAPVLIALLFVHG</sequence>